<dbReference type="Gene3D" id="3.10.290.10">
    <property type="entry name" value="RNA-binding S4 domain"/>
    <property type="match status" value="1"/>
</dbReference>
<dbReference type="InterPro" id="IPR002307">
    <property type="entry name" value="Tyr-tRNA-ligase"/>
</dbReference>
<evidence type="ECO:0000259" key="16">
    <source>
        <dbReference type="Pfam" id="PF01479"/>
    </source>
</evidence>
<evidence type="ECO:0000256" key="2">
    <source>
        <dbReference type="ARBA" id="ARBA00011738"/>
    </source>
</evidence>
<keyword evidence="8 14" id="KW-0067">ATP-binding</keyword>
<keyword evidence="11 14" id="KW-0030">Aminoacyl-tRNA synthetase</keyword>
<dbReference type="Pfam" id="PF00551">
    <property type="entry name" value="Formyl_trans_N"/>
    <property type="match status" value="1"/>
</dbReference>
<dbReference type="SUPFAM" id="SSF55174">
    <property type="entry name" value="Alpha-L RNA-binding motif"/>
    <property type="match status" value="1"/>
</dbReference>
<name>A0AA35R3D8_GEOBA</name>
<evidence type="ECO:0000313" key="18">
    <source>
        <dbReference type="Proteomes" id="UP001174909"/>
    </source>
</evidence>
<dbReference type="GO" id="GO:0006437">
    <property type="term" value="P:tyrosyl-tRNA aminoacylation"/>
    <property type="evidence" value="ECO:0007669"/>
    <property type="project" value="InterPro"/>
</dbReference>
<dbReference type="InterPro" id="IPR036986">
    <property type="entry name" value="S4_RNA-bd_sf"/>
</dbReference>
<evidence type="ECO:0000256" key="9">
    <source>
        <dbReference type="ARBA" id="ARBA00022884"/>
    </source>
</evidence>
<dbReference type="Pfam" id="PF00579">
    <property type="entry name" value="tRNA-synt_1b"/>
    <property type="match status" value="1"/>
</dbReference>
<evidence type="ECO:0000256" key="1">
    <source>
        <dbReference type="ARBA" id="ARBA00005054"/>
    </source>
</evidence>
<evidence type="ECO:0000256" key="12">
    <source>
        <dbReference type="ARBA" id="ARBA00048248"/>
    </source>
</evidence>
<dbReference type="GO" id="GO:0005524">
    <property type="term" value="F:ATP binding"/>
    <property type="evidence" value="ECO:0007669"/>
    <property type="project" value="UniProtKB-KW"/>
</dbReference>
<dbReference type="EMBL" id="CASHTH010000491">
    <property type="protein sequence ID" value="CAI8002672.1"/>
    <property type="molecule type" value="Genomic_DNA"/>
</dbReference>
<dbReference type="GO" id="GO:0004644">
    <property type="term" value="F:phosphoribosylglycinamide formyltransferase activity"/>
    <property type="evidence" value="ECO:0007669"/>
    <property type="project" value="InterPro"/>
</dbReference>
<proteinExistence type="inferred from homology"/>
<evidence type="ECO:0000256" key="8">
    <source>
        <dbReference type="ARBA" id="ARBA00022840"/>
    </source>
</evidence>
<dbReference type="PANTHER" id="PTHR11766">
    <property type="entry name" value="TYROSYL-TRNA SYNTHETASE"/>
    <property type="match status" value="1"/>
</dbReference>
<keyword evidence="4 14" id="KW-0436">Ligase</keyword>
<dbReference type="PROSITE" id="PS00178">
    <property type="entry name" value="AA_TRNA_LIGASE_I"/>
    <property type="match status" value="1"/>
</dbReference>
<dbReference type="CDD" id="cd00165">
    <property type="entry name" value="S4"/>
    <property type="match status" value="1"/>
</dbReference>
<dbReference type="PRINTS" id="PR01040">
    <property type="entry name" value="TRNASYNTHTYR"/>
</dbReference>
<dbReference type="GO" id="GO:0006189">
    <property type="term" value="P:'de novo' IMP biosynthetic process"/>
    <property type="evidence" value="ECO:0007669"/>
    <property type="project" value="InterPro"/>
</dbReference>
<organism evidence="17 18">
    <name type="scientific">Geodia barretti</name>
    <name type="common">Barrett's horny sponge</name>
    <dbReference type="NCBI Taxonomy" id="519541"/>
    <lineage>
        <taxon>Eukaryota</taxon>
        <taxon>Metazoa</taxon>
        <taxon>Porifera</taxon>
        <taxon>Demospongiae</taxon>
        <taxon>Heteroscleromorpha</taxon>
        <taxon>Tetractinellida</taxon>
        <taxon>Astrophorina</taxon>
        <taxon>Geodiidae</taxon>
        <taxon>Geodia</taxon>
    </lineage>
</organism>
<dbReference type="InterPro" id="IPR004607">
    <property type="entry name" value="GART"/>
</dbReference>
<dbReference type="Pfam" id="PF01479">
    <property type="entry name" value="S4"/>
    <property type="match status" value="1"/>
</dbReference>
<dbReference type="GO" id="GO:0003723">
    <property type="term" value="F:RNA binding"/>
    <property type="evidence" value="ECO:0007669"/>
    <property type="project" value="UniProtKB-KW"/>
</dbReference>
<dbReference type="PROSITE" id="PS00373">
    <property type="entry name" value="GART"/>
    <property type="match status" value="1"/>
</dbReference>
<keyword evidence="10 14" id="KW-0648">Protein biosynthesis</keyword>
<sequence length="615" mass="68533">MGGRQVKRLAILLSGRGSNFEAIADSVQEGRLPARVELVVSNLASAAGLEKARRRGLKTVVIPSAGVWLGRTMTGAWSRSCKRHRVELVCLAGFMRILSPFFVRSFPNRILNIHPSLLPVFPGLHPQRQALESGVRFSGCTVHFVDEGVDSGPILLQAVVPVLESDDEESLAQRILVEEHRLYPRAIGMVVGMKCAWKADGWSAEGNGLTVTVEEQLTFLQQGVAELIRPEELRARLVGSAETGRPLRIKAGFDPTAPDLHLGHTVMLRSMRRFQDLGHTVIFLIGDFTGLIGDPSGRSATRKPLSREEVAENAETYKQQVFKILDPENTIIDFNSRWMTLFSSEQFLKLASRYTVARMLERDDFSKRLKKSQPVAIHELIYPLVQGYDSVVLQADVEMGGTDQKFNLLVGRELQREYGQEPQVLLMLPLLEGLDGVQKMSKSLGNAIGIQEPASEIFGKVMSISDALMYRYYELCTDLSSYEIDRIRKQVAEGSLHPKAAKVDLAKSIVREFHSRQAADRAEEEFHRIHSQRLVPDRMEEKRLPVSTERLRLSKVMVRVGLAPSVGQAVRLITQDAVSLNHQKVTDVKAEMDCSRPSSSVLKVGKRGFVKVIVG</sequence>
<dbReference type="InterPro" id="IPR001412">
    <property type="entry name" value="aa-tRNA-synth_I_CS"/>
</dbReference>
<comment type="subunit">
    <text evidence="2">Homodimer.</text>
</comment>
<evidence type="ECO:0000256" key="7">
    <source>
        <dbReference type="ARBA" id="ARBA00022755"/>
    </source>
</evidence>
<keyword evidence="6 14" id="KW-0547">Nucleotide-binding</keyword>
<dbReference type="FunFam" id="1.10.240.10:FF:000006">
    <property type="entry name" value="Tyrosine--tRNA ligase"/>
    <property type="match status" value="1"/>
</dbReference>
<dbReference type="FunFam" id="3.40.50.620:FF:000061">
    <property type="entry name" value="Tyrosine--tRNA ligase"/>
    <property type="match status" value="1"/>
</dbReference>
<dbReference type="PROSITE" id="PS50889">
    <property type="entry name" value="S4"/>
    <property type="match status" value="1"/>
</dbReference>
<feature type="domain" description="Formyl transferase N-terminal" evidence="15">
    <location>
        <begin position="7"/>
        <end position="187"/>
    </location>
</feature>
<comment type="pathway">
    <text evidence="1">Purine metabolism; IMP biosynthesis via de novo pathway; N(2)-formyl-N(1)-(5-phospho-D-ribosyl)glycinamide from N(1)-(5-phospho-D-ribosyl)glycinamide (10-formyl THF route): step 1/1.</text>
</comment>
<dbReference type="InterPro" id="IPR001555">
    <property type="entry name" value="GART_AS"/>
</dbReference>
<evidence type="ECO:0000256" key="13">
    <source>
        <dbReference type="PROSITE-ProRule" id="PRU00182"/>
    </source>
</evidence>
<dbReference type="GO" id="GO:0005829">
    <property type="term" value="C:cytosol"/>
    <property type="evidence" value="ECO:0007669"/>
    <property type="project" value="TreeGrafter"/>
</dbReference>
<dbReference type="InterPro" id="IPR014729">
    <property type="entry name" value="Rossmann-like_a/b/a_fold"/>
</dbReference>
<feature type="domain" description="RNA-binding S4" evidence="16">
    <location>
        <begin position="552"/>
        <end position="589"/>
    </location>
</feature>
<evidence type="ECO:0000256" key="10">
    <source>
        <dbReference type="ARBA" id="ARBA00022917"/>
    </source>
</evidence>
<dbReference type="Gene3D" id="3.40.50.170">
    <property type="entry name" value="Formyl transferase, N-terminal domain"/>
    <property type="match status" value="1"/>
</dbReference>
<accession>A0AA35R3D8</accession>
<dbReference type="InterPro" id="IPR024088">
    <property type="entry name" value="Tyr-tRNA-ligase_bac-type"/>
</dbReference>
<dbReference type="CDD" id="cd08645">
    <property type="entry name" value="FMT_core_GART"/>
    <property type="match status" value="1"/>
</dbReference>
<dbReference type="InterPro" id="IPR002305">
    <property type="entry name" value="aa-tRNA-synth_Ic"/>
</dbReference>
<dbReference type="AlphaFoldDB" id="A0AA35R3D8"/>
<evidence type="ECO:0000256" key="11">
    <source>
        <dbReference type="ARBA" id="ARBA00023146"/>
    </source>
</evidence>
<evidence type="ECO:0000256" key="3">
    <source>
        <dbReference type="ARBA" id="ARBA00022490"/>
    </source>
</evidence>
<protein>
    <recommendedName>
        <fullName evidence="14">Tyrosine--tRNA ligase</fullName>
        <ecNumber evidence="14">6.1.1.1</ecNumber>
    </recommendedName>
    <alternativeName>
        <fullName evidence="14">Tyrosyl-tRNA synthetase</fullName>
    </alternativeName>
</protein>
<dbReference type="NCBIfam" id="TIGR00639">
    <property type="entry name" value="PurN"/>
    <property type="match status" value="1"/>
</dbReference>
<dbReference type="EC" id="6.1.1.1" evidence="14"/>
<keyword evidence="18" id="KW-1185">Reference proteome</keyword>
<dbReference type="HAMAP" id="MF_01930">
    <property type="entry name" value="PurN"/>
    <property type="match status" value="1"/>
</dbReference>
<dbReference type="SUPFAM" id="SSF53328">
    <property type="entry name" value="Formyltransferase"/>
    <property type="match status" value="1"/>
</dbReference>
<dbReference type="HAMAP" id="MF_02007">
    <property type="entry name" value="Tyr_tRNA_synth_type2"/>
    <property type="match status" value="1"/>
</dbReference>
<comment type="caution">
    <text evidence="17">The sequence shown here is derived from an EMBL/GenBank/DDBJ whole genome shotgun (WGS) entry which is preliminary data.</text>
</comment>
<dbReference type="InterPro" id="IPR036477">
    <property type="entry name" value="Formyl_transf_N_sf"/>
</dbReference>
<dbReference type="InterPro" id="IPR024108">
    <property type="entry name" value="Tyr-tRNA-ligase_bac_2"/>
</dbReference>
<dbReference type="PANTHER" id="PTHR11766:SF1">
    <property type="entry name" value="TYROSINE--TRNA LIGASE"/>
    <property type="match status" value="1"/>
</dbReference>
<comment type="similarity">
    <text evidence="14">Belongs to the class-I aminoacyl-tRNA synthetase family.</text>
</comment>
<dbReference type="InterPro" id="IPR002942">
    <property type="entry name" value="S4_RNA-bd"/>
</dbReference>
<dbReference type="SUPFAM" id="SSF52374">
    <property type="entry name" value="Nucleotidylyl transferase"/>
    <property type="match status" value="1"/>
</dbReference>
<keyword evidence="5" id="KW-0808">Transferase</keyword>
<evidence type="ECO:0000256" key="14">
    <source>
        <dbReference type="RuleBase" id="RU361234"/>
    </source>
</evidence>
<dbReference type="InterPro" id="IPR002376">
    <property type="entry name" value="Formyl_transf_N"/>
</dbReference>
<evidence type="ECO:0000256" key="5">
    <source>
        <dbReference type="ARBA" id="ARBA00022679"/>
    </source>
</evidence>
<gene>
    <name evidence="17" type="ORF">GBAR_LOCUS3448</name>
</gene>
<dbReference type="Gene3D" id="3.40.50.620">
    <property type="entry name" value="HUPs"/>
    <property type="match status" value="1"/>
</dbReference>
<dbReference type="CDD" id="cd00805">
    <property type="entry name" value="TyrRS_core"/>
    <property type="match status" value="1"/>
</dbReference>
<keyword evidence="7" id="KW-0658">Purine biosynthesis</keyword>
<dbReference type="Gene3D" id="1.10.240.10">
    <property type="entry name" value="Tyrosyl-Transfer RNA Synthetase"/>
    <property type="match status" value="1"/>
</dbReference>
<evidence type="ECO:0000259" key="15">
    <source>
        <dbReference type="Pfam" id="PF00551"/>
    </source>
</evidence>
<evidence type="ECO:0000256" key="6">
    <source>
        <dbReference type="ARBA" id="ARBA00022741"/>
    </source>
</evidence>
<dbReference type="GO" id="GO:0004831">
    <property type="term" value="F:tyrosine-tRNA ligase activity"/>
    <property type="evidence" value="ECO:0007669"/>
    <property type="project" value="UniProtKB-EC"/>
</dbReference>
<comment type="catalytic activity">
    <reaction evidence="12 14">
        <text>tRNA(Tyr) + L-tyrosine + ATP = L-tyrosyl-tRNA(Tyr) + AMP + diphosphate + H(+)</text>
        <dbReference type="Rhea" id="RHEA:10220"/>
        <dbReference type="Rhea" id="RHEA-COMP:9706"/>
        <dbReference type="Rhea" id="RHEA-COMP:9707"/>
        <dbReference type="ChEBI" id="CHEBI:15378"/>
        <dbReference type="ChEBI" id="CHEBI:30616"/>
        <dbReference type="ChEBI" id="CHEBI:33019"/>
        <dbReference type="ChEBI" id="CHEBI:58315"/>
        <dbReference type="ChEBI" id="CHEBI:78442"/>
        <dbReference type="ChEBI" id="CHEBI:78536"/>
        <dbReference type="ChEBI" id="CHEBI:456215"/>
        <dbReference type="EC" id="6.1.1.1"/>
    </reaction>
</comment>
<dbReference type="NCBIfam" id="TIGR00234">
    <property type="entry name" value="tyrS"/>
    <property type="match status" value="1"/>
</dbReference>
<dbReference type="Proteomes" id="UP001174909">
    <property type="component" value="Unassembled WGS sequence"/>
</dbReference>
<reference evidence="17" key="1">
    <citation type="submission" date="2023-03" db="EMBL/GenBank/DDBJ databases">
        <authorList>
            <person name="Steffen K."/>
            <person name="Cardenas P."/>
        </authorList>
    </citation>
    <scope>NUCLEOTIDE SEQUENCE</scope>
</reference>
<keyword evidence="3" id="KW-0963">Cytoplasm</keyword>
<evidence type="ECO:0000256" key="4">
    <source>
        <dbReference type="ARBA" id="ARBA00022598"/>
    </source>
</evidence>
<evidence type="ECO:0000313" key="17">
    <source>
        <dbReference type="EMBL" id="CAI8002672.1"/>
    </source>
</evidence>
<keyword evidence="9 13" id="KW-0694">RNA-binding</keyword>